<proteinExistence type="predicted"/>
<protein>
    <submittedName>
        <fullName evidence="1">Uncharacterized protein</fullName>
    </submittedName>
</protein>
<sequence length="92" mass="10329">MRLEYKREDLGSGVRGKYYDAYNESHNLVLLTPEVARAFPSEEAVNQALLFLTRIAQALMGNDPAKLQKAYTADVLHRSQAPVWETGGISLY</sequence>
<dbReference type="EMBL" id="CAADFY010000333">
    <property type="protein sequence ID" value="VFK62885.1"/>
    <property type="molecule type" value="Genomic_DNA"/>
</dbReference>
<dbReference type="AlphaFoldDB" id="A0A451AA40"/>
<name>A0A451AA40_9GAMM</name>
<evidence type="ECO:0000313" key="2">
    <source>
        <dbReference type="EMBL" id="VFK71982.1"/>
    </source>
</evidence>
<reference evidence="1" key="1">
    <citation type="submission" date="2019-02" db="EMBL/GenBank/DDBJ databases">
        <authorList>
            <person name="Gruber-Vodicka R. H."/>
            <person name="Seah K. B. B."/>
        </authorList>
    </citation>
    <scope>NUCLEOTIDE SEQUENCE</scope>
    <source>
        <strain evidence="2">BECK_BY2</strain>
        <strain evidence="1">BECK_BY3</strain>
    </source>
</reference>
<evidence type="ECO:0000313" key="1">
    <source>
        <dbReference type="EMBL" id="VFK62885.1"/>
    </source>
</evidence>
<organism evidence="1">
    <name type="scientific">Candidatus Kentrum sp. TUN</name>
    <dbReference type="NCBI Taxonomy" id="2126343"/>
    <lineage>
        <taxon>Bacteria</taxon>
        <taxon>Pseudomonadati</taxon>
        <taxon>Pseudomonadota</taxon>
        <taxon>Gammaproteobacteria</taxon>
        <taxon>Candidatus Kentrum</taxon>
    </lineage>
</organism>
<accession>A0A451AA40</accession>
<dbReference type="EMBL" id="CAADFV010000328">
    <property type="protein sequence ID" value="VFK71982.1"/>
    <property type="molecule type" value="Genomic_DNA"/>
</dbReference>
<gene>
    <name evidence="2" type="ORF">BECKTUN1418E_GA0071001_13282</name>
    <name evidence="1" type="ORF">BECKTUN1418F_GA0071002_13332</name>
</gene>